<dbReference type="GO" id="GO:0043952">
    <property type="term" value="P:protein transport by the Sec complex"/>
    <property type="evidence" value="ECO:0007669"/>
    <property type="project" value="UniProtKB-UniRule"/>
</dbReference>
<keyword evidence="4 9" id="KW-0812">Transmembrane</keyword>
<dbReference type="InterPro" id="IPR005807">
    <property type="entry name" value="SecE_bac"/>
</dbReference>
<organism evidence="10 11">
    <name type="scientific">Candidatus Spechtbacteria bacterium SB0662_bin_43</name>
    <dbReference type="NCBI Taxonomy" id="2604897"/>
    <lineage>
        <taxon>Bacteria</taxon>
        <taxon>Candidatus Spechtiibacteriota</taxon>
    </lineage>
</organism>
<comment type="caution">
    <text evidence="10">The sequence shown here is derived from an EMBL/GenBank/DDBJ whole genome shotgun (WGS) entry which is preliminary data.</text>
</comment>
<evidence type="ECO:0000256" key="2">
    <source>
        <dbReference type="ARBA" id="ARBA00022448"/>
    </source>
</evidence>
<evidence type="ECO:0000256" key="9">
    <source>
        <dbReference type="HAMAP-Rule" id="MF_00422"/>
    </source>
</evidence>
<dbReference type="GO" id="GO:0008320">
    <property type="term" value="F:protein transmembrane transporter activity"/>
    <property type="evidence" value="ECO:0007669"/>
    <property type="project" value="UniProtKB-UniRule"/>
</dbReference>
<reference evidence="10 11" key="1">
    <citation type="submission" date="2019-09" db="EMBL/GenBank/DDBJ databases">
        <title>Characterisation of the sponge microbiome using genome-centric metagenomics.</title>
        <authorList>
            <person name="Engelberts J.P."/>
            <person name="Robbins S.J."/>
            <person name="De Goeij J.M."/>
            <person name="Aranda M."/>
            <person name="Bell S.C."/>
            <person name="Webster N.S."/>
        </authorList>
    </citation>
    <scope>NUCLEOTIDE SEQUENCE [LARGE SCALE GENOMIC DNA]</scope>
    <source>
        <strain evidence="10">SB0662_bin_43</strain>
    </source>
</reference>
<dbReference type="EMBL" id="VXOY01000017">
    <property type="protein sequence ID" value="MYE38280.1"/>
    <property type="molecule type" value="Genomic_DNA"/>
</dbReference>
<dbReference type="InterPro" id="IPR001901">
    <property type="entry name" value="Translocase_SecE/Sec61-g"/>
</dbReference>
<evidence type="ECO:0000256" key="3">
    <source>
        <dbReference type="ARBA" id="ARBA00022475"/>
    </source>
</evidence>
<evidence type="ECO:0000256" key="1">
    <source>
        <dbReference type="ARBA" id="ARBA00004370"/>
    </source>
</evidence>
<accession>A0A845D982</accession>
<dbReference type="Gene3D" id="1.20.5.1030">
    <property type="entry name" value="Preprotein translocase secy subunit"/>
    <property type="match status" value="1"/>
</dbReference>
<dbReference type="PANTHER" id="PTHR33910:SF1">
    <property type="entry name" value="PROTEIN TRANSLOCASE SUBUNIT SECE"/>
    <property type="match status" value="1"/>
</dbReference>
<evidence type="ECO:0000256" key="8">
    <source>
        <dbReference type="ARBA" id="ARBA00023136"/>
    </source>
</evidence>
<evidence type="ECO:0000313" key="10">
    <source>
        <dbReference type="EMBL" id="MYE38280.1"/>
    </source>
</evidence>
<gene>
    <name evidence="9 10" type="primary">secE</name>
    <name evidence="10" type="ORF">F4X82_02050</name>
</gene>
<evidence type="ECO:0000256" key="5">
    <source>
        <dbReference type="ARBA" id="ARBA00022927"/>
    </source>
</evidence>
<keyword evidence="8 9" id="KW-0472">Membrane</keyword>
<evidence type="ECO:0000256" key="6">
    <source>
        <dbReference type="ARBA" id="ARBA00022989"/>
    </source>
</evidence>
<dbReference type="Pfam" id="PF00584">
    <property type="entry name" value="SecE"/>
    <property type="match status" value="1"/>
</dbReference>
<dbReference type="GO" id="GO:0006605">
    <property type="term" value="P:protein targeting"/>
    <property type="evidence" value="ECO:0007669"/>
    <property type="project" value="UniProtKB-UniRule"/>
</dbReference>
<name>A0A845D982_9BACT</name>
<keyword evidence="3 9" id="KW-1003">Cell membrane</keyword>
<sequence>MINPIIFLKEVQTEMKKVTWLTRNEVLNYAVLIIVISIITGIYLGVLDLAFSWFIQNIL</sequence>
<dbReference type="GO" id="GO:0009306">
    <property type="term" value="P:protein secretion"/>
    <property type="evidence" value="ECO:0007669"/>
    <property type="project" value="UniProtKB-UniRule"/>
</dbReference>
<feature type="transmembrane region" description="Helical" evidence="9">
    <location>
        <begin position="29"/>
        <end position="55"/>
    </location>
</feature>
<proteinExistence type="inferred from homology"/>
<keyword evidence="6 9" id="KW-1133">Transmembrane helix</keyword>
<comment type="subcellular location">
    <subcellularLocation>
        <location evidence="9">Cell membrane</location>
        <topology evidence="9">Single-pass membrane protein</topology>
    </subcellularLocation>
    <subcellularLocation>
        <location evidence="1">Membrane</location>
    </subcellularLocation>
</comment>
<dbReference type="GO" id="GO:0065002">
    <property type="term" value="P:intracellular protein transmembrane transport"/>
    <property type="evidence" value="ECO:0007669"/>
    <property type="project" value="UniProtKB-UniRule"/>
</dbReference>
<evidence type="ECO:0000256" key="4">
    <source>
        <dbReference type="ARBA" id="ARBA00022692"/>
    </source>
</evidence>
<keyword evidence="2 9" id="KW-0813">Transport</keyword>
<comment type="similarity">
    <text evidence="9">Belongs to the SecE/SEC61-gamma family.</text>
</comment>
<protein>
    <recommendedName>
        <fullName evidence="9">Protein translocase subunit SecE</fullName>
    </recommendedName>
</protein>
<dbReference type="AlphaFoldDB" id="A0A845D982"/>
<evidence type="ECO:0000313" key="11">
    <source>
        <dbReference type="Proteomes" id="UP000449092"/>
    </source>
</evidence>
<keyword evidence="5 9" id="KW-0653">Protein transport</keyword>
<evidence type="ECO:0000256" key="7">
    <source>
        <dbReference type="ARBA" id="ARBA00023010"/>
    </source>
</evidence>
<dbReference type="NCBIfam" id="TIGR00964">
    <property type="entry name" value="secE_bact"/>
    <property type="match status" value="1"/>
</dbReference>
<dbReference type="InterPro" id="IPR038379">
    <property type="entry name" value="SecE_sf"/>
</dbReference>
<dbReference type="Proteomes" id="UP000449092">
    <property type="component" value="Unassembled WGS sequence"/>
</dbReference>
<dbReference type="HAMAP" id="MF_00422">
    <property type="entry name" value="SecE"/>
    <property type="match status" value="1"/>
</dbReference>
<dbReference type="PANTHER" id="PTHR33910">
    <property type="entry name" value="PROTEIN TRANSLOCASE SUBUNIT SECE"/>
    <property type="match status" value="1"/>
</dbReference>
<keyword evidence="7 9" id="KW-0811">Translocation</keyword>
<comment type="subunit">
    <text evidence="9">Component of the Sec protein translocase complex. Heterotrimer consisting of SecY, SecE and SecG subunits. The heterotrimers can form oligomers, although 1 heterotrimer is thought to be able to translocate proteins. Interacts with the ribosome. Interacts with SecDF, and other proteins may be involved. Interacts with SecA.</text>
</comment>
<comment type="function">
    <text evidence="9">Essential subunit of the Sec protein translocation channel SecYEG. Clamps together the 2 halves of SecY. May contact the channel plug during translocation.</text>
</comment>
<dbReference type="GO" id="GO:0005886">
    <property type="term" value="C:plasma membrane"/>
    <property type="evidence" value="ECO:0007669"/>
    <property type="project" value="UniProtKB-SubCell"/>
</dbReference>